<reference evidence="1" key="1">
    <citation type="submission" date="2016-01" db="EMBL/GenBank/DDBJ databases">
        <authorList>
            <person name="Peeters C."/>
        </authorList>
    </citation>
    <scope>NUCLEOTIDE SEQUENCE [LARGE SCALE GENOMIC DNA]</scope>
    <source>
        <strain evidence="1">LMG 29323</strain>
    </source>
</reference>
<accession>A0A158DZX3</accession>
<dbReference type="Proteomes" id="UP000054911">
    <property type="component" value="Unassembled WGS sequence"/>
</dbReference>
<protein>
    <submittedName>
        <fullName evidence="1">Uncharacterized protein</fullName>
    </submittedName>
</protein>
<dbReference type="RefSeq" id="WP_061180001.1">
    <property type="nucleotide sequence ID" value="NZ_FCOE02000057.1"/>
</dbReference>
<evidence type="ECO:0000313" key="2">
    <source>
        <dbReference type="Proteomes" id="UP000054911"/>
    </source>
</evidence>
<evidence type="ECO:0000313" key="1">
    <source>
        <dbReference type="EMBL" id="SAL00191.1"/>
    </source>
</evidence>
<name>A0A158DZX3_9BURK</name>
<dbReference type="STRING" id="1777141.AWB80_07812"/>
<keyword evidence="2" id="KW-1185">Reference proteome</keyword>
<gene>
    <name evidence="1" type="ORF">AWB80_07812</name>
</gene>
<organism evidence="1 2">
    <name type="scientific">Caballeronia pedi</name>
    <dbReference type="NCBI Taxonomy" id="1777141"/>
    <lineage>
        <taxon>Bacteria</taxon>
        <taxon>Pseudomonadati</taxon>
        <taxon>Pseudomonadota</taxon>
        <taxon>Betaproteobacteria</taxon>
        <taxon>Burkholderiales</taxon>
        <taxon>Burkholderiaceae</taxon>
        <taxon>Caballeronia</taxon>
    </lineage>
</organism>
<sequence>MEKFTLHDVHLGEIYYRYLRELAREHSGKTIRYGELVARAKAEFPDDPIAQNAIPTSIGNRLLTIEVFCTKHGLPNLACLAVNGSGGPGEGYKKNWEEEKRRVAEYDWSEAEHEWAMQVSEWRAAALPPPPRVKRTAEEAGRVFTDHWRADAASGNPLYPNRMNNAMKDKVLKALEKGDAPAVAFEPALLART</sequence>
<dbReference type="OrthoDB" id="8750252at2"/>
<proteinExistence type="predicted"/>
<comment type="caution">
    <text evidence="1">The sequence shown here is derived from an EMBL/GenBank/DDBJ whole genome shotgun (WGS) entry which is preliminary data.</text>
</comment>
<dbReference type="AlphaFoldDB" id="A0A158DZX3"/>
<dbReference type="EMBL" id="FCOE02000057">
    <property type="protein sequence ID" value="SAL00191.1"/>
    <property type="molecule type" value="Genomic_DNA"/>
</dbReference>